<organism evidence="1">
    <name type="scientific">Arundo donax</name>
    <name type="common">Giant reed</name>
    <name type="synonym">Donax arundinaceus</name>
    <dbReference type="NCBI Taxonomy" id="35708"/>
    <lineage>
        <taxon>Eukaryota</taxon>
        <taxon>Viridiplantae</taxon>
        <taxon>Streptophyta</taxon>
        <taxon>Embryophyta</taxon>
        <taxon>Tracheophyta</taxon>
        <taxon>Spermatophyta</taxon>
        <taxon>Magnoliopsida</taxon>
        <taxon>Liliopsida</taxon>
        <taxon>Poales</taxon>
        <taxon>Poaceae</taxon>
        <taxon>PACMAD clade</taxon>
        <taxon>Arundinoideae</taxon>
        <taxon>Arundineae</taxon>
        <taxon>Arundo</taxon>
    </lineage>
</organism>
<protein>
    <submittedName>
        <fullName evidence="1">Uncharacterized protein</fullName>
    </submittedName>
</protein>
<dbReference type="EMBL" id="GBRH01172427">
    <property type="protein sequence ID" value="JAE25469.1"/>
    <property type="molecule type" value="Transcribed_RNA"/>
</dbReference>
<sequence>MLHYLGDQMHFPIIINLSYSNIFFM</sequence>
<name>A0A0A9GPW9_ARUDO</name>
<evidence type="ECO:0000313" key="1">
    <source>
        <dbReference type="EMBL" id="JAE25469.1"/>
    </source>
</evidence>
<dbReference type="AlphaFoldDB" id="A0A0A9GPW9"/>
<accession>A0A0A9GPW9</accession>
<reference evidence="1" key="2">
    <citation type="journal article" date="2015" name="Data Brief">
        <title>Shoot transcriptome of the giant reed, Arundo donax.</title>
        <authorList>
            <person name="Barrero R.A."/>
            <person name="Guerrero F.D."/>
            <person name="Moolhuijzen P."/>
            <person name="Goolsby J.A."/>
            <person name="Tidwell J."/>
            <person name="Bellgard S.E."/>
            <person name="Bellgard M.I."/>
        </authorList>
    </citation>
    <scope>NUCLEOTIDE SEQUENCE</scope>
    <source>
        <tissue evidence="1">Shoot tissue taken approximately 20 cm above the soil surface</tissue>
    </source>
</reference>
<proteinExistence type="predicted"/>
<reference evidence="1" key="1">
    <citation type="submission" date="2014-09" db="EMBL/GenBank/DDBJ databases">
        <authorList>
            <person name="Magalhaes I.L.F."/>
            <person name="Oliveira U."/>
            <person name="Santos F.R."/>
            <person name="Vidigal T.H.D.A."/>
            <person name="Brescovit A.D."/>
            <person name="Santos A.J."/>
        </authorList>
    </citation>
    <scope>NUCLEOTIDE SEQUENCE</scope>
    <source>
        <tissue evidence="1">Shoot tissue taken approximately 20 cm above the soil surface</tissue>
    </source>
</reference>